<evidence type="ECO:0000313" key="2">
    <source>
        <dbReference type="Proteomes" id="UP000295252"/>
    </source>
</evidence>
<accession>A0A068VNI7</accession>
<name>A0A068VNI7_COFCA</name>
<sequence length="148" mass="16306">MNCLCSGELAKADEMIPSSESLATKDCSTSVYSSQAREAEMKPDAGNIEEEARALLGRYEYQKGNIEATLHVFEGINIVTVTLKMKITLARRGDHPRKQSQNYSSLPMSLHAVSLLLEAIFLKAKSLEALGRYKGSFQLLGETSICFL</sequence>
<dbReference type="InParanoid" id="A0A068VNI7"/>
<dbReference type="STRING" id="49390.A0A068VNI7"/>
<dbReference type="Gramene" id="CDP22236">
    <property type="protein sequence ID" value="CDP22236"/>
    <property type="gene ID" value="GSCOC_T00003643001"/>
</dbReference>
<dbReference type="Proteomes" id="UP000295252">
    <property type="component" value="Unassembled WGS sequence"/>
</dbReference>
<protein>
    <submittedName>
        <fullName evidence="1">DH200=94 genomic scaffold, scaffold_12606</fullName>
    </submittedName>
</protein>
<evidence type="ECO:0000313" key="1">
    <source>
        <dbReference type="EMBL" id="CDP22236.1"/>
    </source>
</evidence>
<gene>
    <name evidence="1" type="ORF">GSCOC_T00003643001</name>
</gene>
<dbReference type="EMBL" id="HG751690">
    <property type="protein sequence ID" value="CDP22236.1"/>
    <property type="molecule type" value="Genomic_DNA"/>
</dbReference>
<proteinExistence type="predicted"/>
<organism evidence="1 2">
    <name type="scientific">Coffea canephora</name>
    <name type="common">Robusta coffee</name>
    <dbReference type="NCBI Taxonomy" id="49390"/>
    <lineage>
        <taxon>Eukaryota</taxon>
        <taxon>Viridiplantae</taxon>
        <taxon>Streptophyta</taxon>
        <taxon>Embryophyta</taxon>
        <taxon>Tracheophyta</taxon>
        <taxon>Spermatophyta</taxon>
        <taxon>Magnoliopsida</taxon>
        <taxon>eudicotyledons</taxon>
        <taxon>Gunneridae</taxon>
        <taxon>Pentapetalae</taxon>
        <taxon>asterids</taxon>
        <taxon>lamiids</taxon>
        <taxon>Gentianales</taxon>
        <taxon>Rubiaceae</taxon>
        <taxon>Ixoroideae</taxon>
        <taxon>Gardenieae complex</taxon>
        <taxon>Bertiereae - Coffeeae clade</taxon>
        <taxon>Coffeeae</taxon>
        <taxon>Coffea</taxon>
    </lineage>
</organism>
<dbReference type="AlphaFoldDB" id="A0A068VNI7"/>
<dbReference type="InterPro" id="IPR043376">
    <property type="entry name" value="NPG1-like"/>
</dbReference>
<keyword evidence="2" id="KW-1185">Reference proteome</keyword>
<dbReference type="PhylomeDB" id="A0A068VNI7"/>
<dbReference type="OrthoDB" id="1722905at2759"/>
<dbReference type="PANTHER" id="PTHR44102">
    <property type="entry name" value="PROTEIN NPG1"/>
    <property type="match status" value="1"/>
</dbReference>
<dbReference type="PANTHER" id="PTHR44102:SF12">
    <property type="entry name" value="PROTEIN NPGR2"/>
    <property type="match status" value="1"/>
</dbReference>
<reference evidence="2" key="1">
    <citation type="journal article" date="2014" name="Science">
        <title>The coffee genome provides insight into the convergent evolution of caffeine biosynthesis.</title>
        <authorList>
            <person name="Denoeud F."/>
            <person name="Carretero-Paulet L."/>
            <person name="Dereeper A."/>
            <person name="Droc G."/>
            <person name="Guyot R."/>
            <person name="Pietrella M."/>
            <person name="Zheng C."/>
            <person name="Alberti A."/>
            <person name="Anthony F."/>
            <person name="Aprea G."/>
            <person name="Aury J.M."/>
            <person name="Bento P."/>
            <person name="Bernard M."/>
            <person name="Bocs S."/>
            <person name="Campa C."/>
            <person name="Cenci A."/>
            <person name="Combes M.C."/>
            <person name="Crouzillat D."/>
            <person name="Da Silva C."/>
            <person name="Daddiego L."/>
            <person name="De Bellis F."/>
            <person name="Dussert S."/>
            <person name="Garsmeur O."/>
            <person name="Gayraud T."/>
            <person name="Guignon V."/>
            <person name="Jahn K."/>
            <person name="Jamilloux V."/>
            <person name="Joet T."/>
            <person name="Labadie K."/>
            <person name="Lan T."/>
            <person name="Leclercq J."/>
            <person name="Lepelley M."/>
            <person name="Leroy T."/>
            <person name="Li L.T."/>
            <person name="Librado P."/>
            <person name="Lopez L."/>
            <person name="Munoz A."/>
            <person name="Noel B."/>
            <person name="Pallavicini A."/>
            <person name="Perrotta G."/>
            <person name="Poncet V."/>
            <person name="Pot D."/>
            <person name="Priyono X."/>
            <person name="Rigoreau M."/>
            <person name="Rouard M."/>
            <person name="Rozas J."/>
            <person name="Tranchant-Dubreuil C."/>
            <person name="VanBuren R."/>
            <person name="Zhang Q."/>
            <person name="Andrade A.C."/>
            <person name="Argout X."/>
            <person name="Bertrand B."/>
            <person name="de Kochko A."/>
            <person name="Graziosi G."/>
            <person name="Henry R.J."/>
            <person name="Jayarama X."/>
            <person name="Ming R."/>
            <person name="Nagai C."/>
            <person name="Rounsley S."/>
            <person name="Sankoff D."/>
            <person name="Giuliano G."/>
            <person name="Albert V.A."/>
            <person name="Wincker P."/>
            <person name="Lashermes P."/>
        </authorList>
    </citation>
    <scope>NUCLEOTIDE SEQUENCE [LARGE SCALE GENOMIC DNA]</scope>
    <source>
        <strain evidence="2">cv. DH200-94</strain>
    </source>
</reference>